<dbReference type="InterPro" id="IPR003961">
    <property type="entry name" value="FN3_dom"/>
</dbReference>
<protein>
    <recommendedName>
        <fullName evidence="2">Fibronectin type-III domain-containing protein</fullName>
    </recommendedName>
</protein>
<sequence length="533" mass="57667">MKKITFIIILFIGALSYGQYLTEGFEGGAFPPAGWTLNSTNTNYSFELSTTANTGTGSAEVQYDPALIAQDETLISPALDFTSATAPELSLFVNLSYFWAVDPNNNYDITISARQGANTTALWTENDLGVFTSFTWIEVTLDLTAYAGLNNVFIEINYTGSDGASFNLDDILVEEAPACDVPNNLTFDSATIANTTADISWDNSGDFDIRYGEYPYAVRDAGGTVDSVVGGNSYQLTGLTPGVSYNVFVRQSCAGGLLSDWIEIIVGTTPIPGITFPYSQGFEPAANQALLLNFGLSFFTNTNNWSFAQDDLTDGDTTNDFASDGISFMFSNNTFINDDADATIYLGPFTLTSGTTYTFGFDQRNRVVSDAVTPNKDIEIVAATTNDGMNNTVLATYDDMNNIAYQVRSGSFTPATSGDYYFGIRDKSNILVGVTTANTVFIDAVTLNSTLSVDDANNVNLNYFFNSITNTFNLEITDGKIDDINIYNLLGQQIATQNVNASSTTIDLNAASDGLYFAQINIKGKTHSIKFVK</sequence>
<dbReference type="Pfam" id="PF00041">
    <property type="entry name" value="fn3"/>
    <property type="match status" value="1"/>
</dbReference>
<dbReference type="InterPro" id="IPR026444">
    <property type="entry name" value="Secre_tail"/>
</dbReference>
<evidence type="ECO:0000259" key="2">
    <source>
        <dbReference type="PROSITE" id="PS50853"/>
    </source>
</evidence>
<evidence type="ECO:0000313" key="3">
    <source>
        <dbReference type="EMBL" id="OUS09596.1"/>
    </source>
</evidence>
<dbReference type="AlphaFoldDB" id="A0A1Z8AGX3"/>
<dbReference type="EMBL" id="MAAX01000210">
    <property type="protein sequence ID" value="OUS09596.1"/>
    <property type="molecule type" value="Genomic_DNA"/>
</dbReference>
<dbReference type="CDD" id="cd00063">
    <property type="entry name" value="FN3"/>
    <property type="match status" value="1"/>
</dbReference>
<dbReference type="NCBIfam" id="TIGR04183">
    <property type="entry name" value="Por_Secre_tail"/>
    <property type="match status" value="1"/>
</dbReference>
<dbReference type="InterPro" id="IPR013783">
    <property type="entry name" value="Ig-like_fold"/>
</dbReference>
<dbReference type="SUPFAM" id="SSF49265">
    <property type="entry name" value="Fibronectin type III"/>
    <property type="match status" value="1"/>
</dbReference>
<comment type="caution">
    <text evidence="3">The sequence shown here is derived from an EMBL/GenBank/DDBJ whole genome shotgun (WGS) entry which is preliminary data.</text>
</comment>
<dbReference type="PROSITE" id="PS50853">
    <property type="entry name" value="FN3"/>
    <property type="match status" value="1"/>
</dbReference>
<dbReference type="RefSeq" id="WP_303688009.1">
    <property type="nucleotide sequence ID" value="NZ_CAJXYO010000014.1"/>
</dbReference>
<reference evidence="4" key="1">
    <citation type="journal article" date="2017" name="Proc. Natl. Acad. Sci. U.S.A.">
        <title>Simulation of Deepwater Horizon oil plume reveals substrate specialization within a complex community of hydrocarbon-degraders.</title>
        <authorList>
            <person name="Hu P."/>
            <person name="Dubinsky E.A."/>
            <person name="Probst A.J."/>
            <person name="Wang J."/>
            <person name="Sieber C.M.K."/>
            <person name="Tom L.M."/>
            <person name="Gardinali P."/>
            <person name="Banfield J.F."/>
            <person name="Atlas R.M."/>
            <person name="Andersen G.L."/>
        </authorList>
    </citation>
    <scope>NUCLEOTIDE SEQUENCE [LARGE SCALE GENOMIC DNA]</scope>
</reference>
<gene>
    <name evidence="3" type="ORF">A9Q93_13665</name>
</gene>
<evidence type="ECO:0000313" key="4">
    <source>
        <dbReference type="Proteomes" id="UP000196102"/>
    </source>
</evidence>
<feature type="domain" description="Fibronectin type-III" evidence="2">
    <location>
        <begin position="181"/>
        <end position="272"/>
    </location>
</feature>
<dbReference type="Proteomes" id="UP000196102">
    <property type="component" value="Unassembled WGS sequence"/>
</dbReference>
<dbReference type="Pfam" id="PF18962">
    <property type="entry name" value="Por_Secre_tail"/>
    <property type="match status" value="1"/>
</dbReference>
<accession>A0A1Z8AGX3</accession>
<dbReference type="InterPro" id="IPR036116">
    <property type="entry name" value="FN3_sf"/>
</dbReference>
<organism evidence="3 4">
    <name type="scientific">Nonlabens dokdonensis</name>
    <dbReference type="NCBI Taxonomy" id="328515"/>
    <lineage>
        <taxon>Bacteria</taxon>
        <taxon>Pseudomonadati</taxon>
        <taxon>Bacteroidota</taxon>
        <taxon>Flavobacteriia</taxon>
        <taxon>Flavobacteriales</taxon>
        <taxon>Flavobacteriaceae</taxon>
        <taxon>Nonlabens</taxon>
    </lineage>
</organism>
<name>A0A1Z8AGX3_9FLAO</name>
<evidence type="ECO:0000256" key="1">
    <source>
        <dbReference type="ARBA" id="ARBA00022729"/>
    </source>
</evidence>
<dbReference type="Gene3D" id="2.60.40.10">
    <property type="entry name" value="Immunoglobulins"/>
    <property type="match status" value="1"/>
</dbReference>
<keyword evidence="1" id="KW-0732">Signal</keyword>
<proteinExistence type="predicted"/>